<sequence length="70" mass="7277">MLMVVPEETAEAVTILLAHVGGTAVITAVMIVVITTAQEMVTEMVTATATAVAMVVMVVMAALDIQTMLE</sequence>
<proteinExistence type="predicted"/>
<accession>A0ABS6KZM4</accession>
<evidence type="ECO:0000313" key="3">
    <source>
        <dbReference type="Proteomes" id="UP000699865"/>
    </source>
</evidence>
<evidence type="ECO:0000313" key="2">
    <source>
        <dbReference type="EMBL" id="MBU9834769.1"/>
    </source>
</evidence>
<keyword evidence="1" id="KW-1133">Transmembrane helix</keyword>
<dbReference type="EMBL" id="JAFMOU010000064">
    <property type="protein sequence ID" value="MBU9834769.1"/>
    <property type="molecule type" value="Genomic_DNA"/>
</dbReference>
<feature type="transmembrane region" description="Helical" evidence="1">
    <location>
        <begin position="44"/>
        <end position="63"/>
    </location>
</feature>
<keyword evidence="1" id="KW-0472">Membrane</keyword>
<comment type="caution">
    <text evidence="2">The sequence shown here is derived from an EMBL/GenBank/DDBJ whole genome shotgun (WGS) entry which is preliminary data.</text>
</comment>
<keyword evidence="3" id="KW-1185">Reference proteome</keyword>
<keyword evidence="1" id="KW-0812">Transmembrane</keyword>
<gene>
    <name evidence="2" type="ORF">J1786_08085</name>
</gene>
<name>A0ABS6KZM4_9GAMM</name>
<reference evidence="2 3" key="1">
    <citation type="submission" date="2021-03" db="EMBL/GenBank/DDBJ databases">
        <title>Five novel Rahnella species.</title>
        <authorList>
            <person name="Brady C."/>
            <person name="Asselin J."/>
            <person name="Beer S."/>
            <person name="Bruberg M.B."/>
            <person name="Crampton B."/>
            <person name="Venter S."/>
            <person name="Arnold D."/>
            <person name="Denman S."/>
        </authorList>
    </citation>
    <scope>NUCLEOTIDE SEQUENCE [LARGE SCALE GENOMIC DNA]</scope>
    <source>
        <strain evidence="2 3">L72c</strain>
    </source>
</reference>
<protein>
    <submittedName>
        <fullName evidence="2">Uncharacterized protein</fullName>
    </submittedName>
</protein>
<dbReference type="Proteomes" id="UP000699865">
    <property type="component" value="Unassembled WGS sequence"/>
</dbReference>
<feature type="transmembrane region" description="Helical" evidence="1">
    <location>
        <begin position="12"/>
        <end position="37"/>
    </location>
</feature>
<dbReference type="RefSeq" id="WP_217138102.1">
    <property type="nucleotide sequence ID" value="NZ_JAFMOU010000064.1"/>
</dbReference>
<evidence type="ECO:0000256" key="1">
    <source>
        <dbReference type="SAM" id="Phobius"/>
    </source>
</evidence>
<organism evidence="2 3">
    <name type="scientific">Rahnella perminowiae</name>
    <dbReference type="NCBI Taxonomy" id="2816244"/>
    <lineage>
        <taxon>Bacteria</taxon>
        <taxon>Pseudomonadati</taxon>
        <taxon>Pseudomonadota</taxon>
        <taxon>Gammaproteobacteria</taxon>
        <taxon>Enterobacterales</taxon>
        <taxon>Yersiniaceae</taxon>
        <taxon>Rahnella</taxon>
    </lineage>
</organism>